<keyword evidence="4 9" id="KW-0238">DNA-binding</keyword>
<evidence type="ECO:0000256" key="10">
    <source>
        <dbReference type="RuleBase" id="RU000682"/>
    </source>
</evidence>
<keyword evidence="5 9" id="KW-0371">Homeobox</keyword>
<evidence type="ECO:0000256" key="7">
    <source>
        <dbReference type="ARBA" id="ARBA00023242"/>
    </source>
</evidence>
<dbReference type="Pfam" id="PF00046">
    <property type="entry name" value="Homeodomain"/>
    <property type="match status" value="1"/>
</dbReference>
<proteinExistence type="inferred from homology"/>
<dbReference type="GO" id="GO:0000981">
    <property type="term" value="F:DNA-binding transcription factor activity, RNA polymerase II-specific"/>
    <property type="evidence" value="ECO:0007669"/>
    <property type="project" value="InterPro"/>
</dbReference>
<dbReference type="FunFam" id="1.10.10.60:FF:000053">
    <property type="entry name" value="H6 family homeobox 2"/>
    <property type="match status" value="1"/>
</dbReference>
<dbReference type="InterPro" id="IPR051300">
    <property type="entry name" value="HMX_Homeobox_TF"/>
</dbReference>
<evidence type="ECO:0000256" key="5">
    <source>
        <dbReference type="ARBA" id="ARBA00023155"/>
    </source>
</evidence>
<dbReference type="SMART" id="SM00389">
    <property type="entry name" value="HOX"/>
    <property type="match status" value="1"/>
</dbReference>
<evidence type="ECO:0000256" key="11">
    <source>
        <dbReference type="SAM" id="MobiDB-lite"/>
    </source>
</evidence>
<keyword evidence="2" id="KW-0217">Developmental protein</keyword>
<evidence type="ECO:0000256" key="8">
    <source>
        <dbReference type="ARBA" id="ARBA00038165"/>
    </source>
</evidence>
<evidence type="ECO:0000256" key="3">
    <source>
        <dbReference type="ARBA" id="ARBA00023015"/>
    </source>
</evidence>
<dbReference type="PANTHER" id="PTHR46110:SF5">
    <property type="entry name" value="SENSORY ORGAN HOMEOBOX"/>
    <property type="match status" value="1"/>
</dbReference>
<dbReference type="GO" id="GO:0000977">
    <property type="term" value="F:RNA polymerase II transcription regulatory region sequence-specific DNA binding"/>
    <property type="evidence" value="ECO:0007669"/>
    <property type="project" value="TreeGrafter"/>
</dbReference>
<dbReference type="InterPro" id="IPR001356">
    <property type="entry name" value="HD"/>
</dbReference>
<feature type="DNA-binding region" description="Homeobox" evidence="9">
    <location>
        <begin position="134"/>
        <end position="193"/>
    </location>
</feature>
<dbReference type="KEGG" id="aful:116488755"/>
<dbReference type="CDD" id="cd00086">
    <property type="entry name" value="homeodomain"/>
    <property type="match status" value="1"/>
</dbReference>
<dbReference type="Gene3D" id="1.10.10.60">
    <property type="entry name" value="Homeodomain-like"/>
    <property type="match status" value="1"/>
</dbReference>
<evidence type="ECO:0000256" key="9">
    <source>
        <dbReference type="PROSITE-ProRule" id="PRU00108"/>
    </source>
</evidence>
<keyword evidence="7 9" id="KW-0539">Nucleus</keyword>
<evidence type="ECO:0000259" key="12">
    <source>
        <dbReference type="PROSITE" id="PS50071"/>
    </source>
</evidence>
<dbReference type="PRINTS" id="PR00024">
    <property type="entry name" value="HOMEOBOX"/>
</dbReference>
<dbReference type="PANTHER" id="PTHR46110">
    <property type="entry name" value="HOMEOBOX PROTEIN HMX"/>
    <property type="match status" value="1"/>
</dbReference>
<dbReference type="Proteomes" id="UP000504639">
    <property type="component" value="Chromosome 4"/>
</dbReference>
<dbReference type="InParanoid" id="A0A6J3CYT6"/>
<evidence type="ECO:0000313" key="13">
    <source>
        <dbReference type="Proteomes" id="UP000504639"/>
    </source>
</evidence>
<gene>
    <name evidence="14" type="primary">LOC116488755</name>
</gene>
<evidence type="ECO:0000256" key="2">
    <source>
        <dbReference type="ARBA" id="ARBA00022473"/>
    </source>
</evidence>
<name>A0A6J3CYT6_AYTFU</name>
<feature type="region of interest" description="Disordered" evidence="11">
    <location>
        <begin position="1"/>
        <end position="136"/>
    </location>
</feature>
<evidence type="ECO:0000313" key="14">
    <source>
        <dbReference type="RefSeq" id="XP_032042483.1"/>
    </source>
</evidence>
<keyword evidence="13" id="KW-1185">Reference proteome</keyword>
<dbReference type="PROSITE" id="PS50071">
    <property type="entry name" value="HOMEOBOX_2"/>
    <property type="match status" value="1"/>
</dbReference>
<evidence type="ECO:0000256" key="1">
    <source>
        <dbReference type="ARBA" id="ARBA00004123"/>
    </source>
</evidence>
<dbReference type="PROSITE" id="PS00027">
    <property type="entry name" value="HOMEOBOX_1"/>
    <property type="match status" value="1"/>
</dbReference>
<comment type="subcellular location">
    <subcellularLocation>
        <location evidence="1 9 10">Nucleus</location>
    </subcellularLocation>
</comment>
<reference evidence="14" key="1">
    <citation type="submission" date="2025-08" db="UniProtKB">
        <authorList>
            <consortium name="RefSeq"/>
        </authorList>
    </citation>
    <scope>IDENTIFICATION</scope>
    <source>
        <tissue evidence="14">Lung</tissue>
    </source>
</reference>
<feature type="domain" description="Homeobox" evidence="12">
    <location>
        <begin position="132"/>
        <end position="192"/>
    </location>
</feature>
<protein>
    <submittedName>
        <fullName evidence="14">Homeobox protein HMX2-like</fullName>
    </submittedName>
</protein>
<dbReference type="RefSeq" id="XP_032042483.1">
    <property type="nucleotide sequence ID" value="XM_032186592.1"/>
</dbReference>
<keyword evidence="3" id="KW-0805">Transcription regulation</keyword>
<dbReference type="InterPro" id="IPR020479">
    <property type="entry name" value="HD_metazoa"/>
</dbReference>
<feature type="region of interest" description="Disordered" evidence="11">
    <location>
        <begin position="189"/>
        <end position="216"/>
    </location>
</feature>
<comment type="similarity">
    <text evidence="8">Belongs to the HMX homeobox family.</text>
</comment>
<dbReference type="InterPro" id="IPR017970">
    <property type="entry name" value="Homeobox_CS"/>
</dbReference>
<sequence length="269" mass="28733">MVQLGGGRGALPPAPAAPPAFSIDSILQPGPRRPAREQGRALCALPEEEEDDEEEEEEEGPAERDPNKSSSDSGNEPRRLRAEGPGLGLRPGTDGIVVVSPLPVEGPRGPRQPSPRDARGCGGESGRSPAVGGKKKTRTIFSKSQVFQLESTFDVKRYLSSAERAGLAAALHLTETQVKIWFQNRRNKLKRQMSAEPEAPGPGQEDHPGEPPPLAASAAVSLPTLYKDSTLLSRCLLPLPFPLFYPGSAIPYLCLPSPGKHFSLLDGDV</sequence>
<dbReference type="GO" id="GO:0005634">
    <property type="term" value="C:nucleus"/>
    <property type="evidence" value="ECO:0007669"/>
    <property type="project" value="UniProtKB-SubCell"/>
</dbReference>
<accession>A0A6J3CYT6</accession>
<evidence type="ECO:0000256" key="4">
    <source>
        <dbReference type="ARBA" id="ARBA00023125"/>
    </source>
</evidence>
<organism evidence="13 14">
    <name type="scientific">Aythya fuligula</name>
    <name type="common">Tufted duck</name>
    <name type="synonym">Anas fuligula</name>
    <dbReference type="NCBI Taxonomy" id="219594"/>
    <lineage>
        <taxon>Eukaryota</taxon>
        <taxon>Metazoa</taxon>
        <taxon>Chordata</taxon>
        <taxon>Craniata</taxon>
        <taxon>Vertebrata</taxon>
        <taxon>Euteleostomi</taxon>
        <taxon>Archelosauria</taxon>
        <taxon>Archosauria</taxon>
        <taxon>Dinosauria</taxon>
        <taxon>Saurischia</taxon>
        <taxon>Theropoda</taxon>
        <taxon>Coelurosauria</taxon>
        <taxon>Aves</taxon>
        <taxon>Neognathae</taxon>
        <taxon>Galloanserae</taxon>
        <taxon>Anseriformes</taxon>
        <taxon>Anatidae</taxon>
        <taxon>Aythyinae</taxon>
        <taxon>Aythya</taxon>
    </lineage>
</organism>
<dbReference type="GeneID" id="116488755"/>
<keyword evidence="6" id="KW-0804">Transcription</keyword>
<dbReference type="AlphaFoldDB" id="A0A6J3CYT6"/>
<evidence type="ECO:0000256" key="6">
    <source>
        <dbReference type="ARBA" id="ARBA00023163"/>
    </source>
</evidence>
<dbReference type="SUPFAM" id="SSF46689">
    <property type="entry name" value="Homeodomain-like"/>
    <property type="match status" value="1"/>
</dbReference>
<feature type="compositionally biased region" description="Acidic residues" evidence="11">
    <location>
        <begin position="46"/>
        <end position="60"/>
    </location>
</feature>
<dbReference type="InterPro" id="IPR009057">
    <property type="entry name" value="Homeodomain-like_sf"/>
</dbReference>